<evidence type="ECO:0000313" key="2">
    <source>
        <dbReference type="Proteomes" id="UP000673691"/>
    </source>
</evidence>
<keyword evidence="2" id="KW-1185">Reference proteome</keyword>
<dbReference type="AlphaFoldDB" id="A0A8H7ZWB4"/>
<gene>
    <name evidence="1" type="ORF">BJ554DRAFT_7323</name>
</gene>
<name>A0A8H7ZWB4_9FUNG</name>
<reference evidence="1 2" key="1">
    <citation type="journal article" name="Sci. Rep.">
        <title>Genome-scale phylogenetic analyses confirm Olpidium as the closest living zoosporic fungus to the non-flagellated, terrestrial fungi.</title>
        <authorList>
            <person name="Chang Y."/>
            <person name="Rochon D."/>
            <person name="Sekimoto S."/>
            <person name="Wang Y."/>
            <person name="Chovatia M."/>
            <person name="Sandor L."/>
            <person name="Salamov A."/>
            <person name="Grigoriev I.V."/>
            <person name="Stajich J.E."/>
            <person name="Spatafora J.W."/>
        </authorList>
    </citation>
    <scope>NUCLEOTIDE SEQUENCE [LARGE SCALE GENOMIC DNA]</scope>
    <source>
        <strain evidence="1">S191</strain>
    </source>
</reference>
<sequence>MLGKTKHWKNRRVLKASDTTIPKEEFIAQNLPEDAVDAIYNKQRKRKVEEQEYEIVETVPVEESDGVPDGVEVDTKLLNSLTSENEILEKYNMTISVASPKQNMKYLFPRCTLFYVANMSVSNVHIVIKKLTKYNTT</sequence>
<dbReference type="Proteomes" id="UP000673691">
    <property type="component" value="Unassembled WGS sequence"/>
</dbReference>
<protein>
    <submittedName>
        <fullName evidence="1">Uncharacterized protein</fullName>
    </submittedName>
</protein>
<comment type="caution">
    <text evidence="1">The sequence shown here is derived from an EMBL/GenBank/DDBJ whole genome shotgun (WGS) entry which is preliminary data.</text>
</comment>
<accession>A0A8H7ZWB4</accession>
<proteinExistence type="predicted"/>
<dbReference type="EMBL" id="JAEFCI010004970">
    <property type="protein sequence ID" value="KAG5460605.1"/>
    <property type="molecule type" value="Genomic_DNA"/>
</dbReference>
<evidence type="ECO:0000313" key="1">
    <source>
        <dbReference type="EMBL" id="KAG5460605.1"/>
    </source>
</evidence>
<organism evidence="1 2">
    <name type="scientific">Olpidium bornovanus</name>
    <dbReference type="NCBI Taxonomy" id="278681"/>
    <lineage>
        <taxon>Eukaryota</taxon>
        <taxon>Fungi</taxon>
        <taxon>Fungi incertae sedis</taxon>
        <taxon>Olpidiomycota</taxon>
        <taxon>Olpidiomycotina</taxon>
        <taxon>Olpidiomycetes</taxon>
        <taxon>Olpidiales</taxon>
        <taxon>Olpidiaceae</taxon>
        <taxon>Olpidium</taxon>
    </lineage>
</organism>